<gene>
    <name evidence="2" type="ORF">J2Z21_009032</name>
</gene>
<evidence type="ECO:0000313" key="2">
    <source>
        <dbReference type="EMBL" id="MBP2056015.1"/>
    </source>
</evidence>
<reference evidence="2 3" key="1">
    <citation type="submission" date="2021-03" db="EMBL/GenBank/DDBJ databases">
        <title>Genomic Encyclopedia of Type Strains, Phase IV (KMG-IV): sequencing the most valuable type-strain genomes for metagenomic binning, comparative biology and taxonomic classification.</title>
        <authorList>
            <person name="Goeker M."/>
        </authorList>
    </citation>
    <scope>NUCLEOTIDE SEQUENCE [LARGE SCALE GENOMIC DNA]</scope>
    <source>
        <strain evidence="2 3">DSM 40499</strain>
    </source>
</reference>
<dbReference type="EMBL" id="JAGGLP010000037">
    <property type="protein sequence ID" value="MBP2056015.1"/>
    <property type="molecule type" value="Genomic_DNA"/>
</dbReference>
<evidence type="ECO:0000313" key="3">
    <source>
        <dbReference type="Proteomes" id="UP001519309"/>
    </source>
</evidence>
<keyword evidence="1" id="KW-1133">Transmembrane helix</keyword>
<name>A0ABS4M8M1_9ACTN</name>
<keyword evidence="3" id="KW-1185">Reference proteome</keyword>
<sequence length="36" mass="3773">MSHLTPYMASGTGASAAIAMFTIGMGTVKFIRSNDH</sequence>
<proteinExistence type="predicted"/>
<protein>
    <submittedName>
        <fullName evidence="2">Uncharacterized protein</fullName>
    </submittedName>
</protein>
<evidence type="ECO:0000256" key="1">
    <source>
        <dbReference type="SAM" id="Phobius"/>
    </source>
</evidence>
<feature type="transmembrane region" description="Helical" evidence="1">
    <location>
        <begin position="12"/>
        <end position="31"/>
    </location>
</feature>
<keyword evidence="1" id="KW-0472">Membrane</keyword>
<accession>A0ABS4M8M1</accession>
<comment type="caution">
    <text evidence="2">The sequence shown here is derived from an EMBL/GenBank/DDBJ whole genome shotgun (WGS) entry which is preliminary data.</text>
</comment>
<dbReference type="Proteomes" id="UP001519309">
    <property type="component" value="Unassembled WGS sequence"/>
</dbReference>
<organism evidence="2 3">
    <name type="scientific">Streptomyces griseochromogenes</name>
    <dbReference type="NCBI Taxonomy" id="68214"/>
    <lineage>
        <taxon>Bacteria</taxon>
        <taxon>Bacillati</taxon>
        <taxon>Actinomycetota</taxon>
        <taxon>Actinomycetes</taxon>
        <taxon>Kitasatosporales</taxon>
        <taxon>Streptomycetaceae</taxon>
        <taxon>Streptomyces</taxon>
    </lineage>
</organism>
<keyword evidence="1" id="KW-0812">Transmembrane</keyword>